<proteinExistence type="predicted"/>
<name>A0ABQ9X531_9EUKA</name>
<sequence length="137" mass="14848">MDEKTDSTPHASWPVDNTSIPAPFTSSPMFSSFNPHWLSPLNPTHSPPFAVLLVVLVRRVFSSADGTDAVIALRGRHSNAGTCPLSPLTPTTPTSPYAFSDARFGVVSSCRRICYGQRLNGAWKGFAMEGEDCAIRH</sequence>
<organism evidence="1 2">
    <name type="scientific">Blattamonas nauphoetae</name>
    <dbReference type="NCBI Taxonomy" id="2049346"/>
    <lineage>
        <taxon>Eukaryota</taxon>
        <taxon>Metamonada</taxon>
        <taxon>Preaxostyla</taxon>
        <taxon>Oxymonadida</taxon>
        <taxon>Blattamonas</taxon>
    </lineage>
</organism>
<reference evidence="1 2" key="1">
    <citation type="journal article" date="2022" name="bioRxiv">
        <title>Genomics of Preaxostyla Flagellates Illuminates Evolutionary Transitions and the Path Towards Mitochondrial Loss.</title>
        <authorList>
            <person name="Novak L.V.F."/>
            <person name="Treitli S.C."/>
            <person name="Pyrih J."/>
            <person name="Halakuc P."/>
            <person name="Pipaliya S.V."/>
            <person name="Vacek V."/>
            <person name="Brzon O."/>
            <person name="Soukal P."/>
            <person name="Eme L."/>
            <person name="Dacks J.B."/>
            <person name="Karnkowska A."/>
            <person name="Elias M."/>
            <person name="Hampl V."/>
        </authorList>
    </citation>
    <scope>NUCLEOTIDE SEQUENCE [LARGE SCALE GENOMIC DNA]</scope>
    <source>
        <strain evidence="1">NAU3</strain>
        <tissue evidence="1">Gut</tissue>
    </source>
</reference>
<evidence type="ECO:0000313" key="1">
    <source>
        <dbReference type="EMBL" id="KAK2946879.1"/>
    </source>
</evidence>
<evidence type="ECO:0000313" key="2">
    <source>
        <dbReference type="Proteomes" id="UP001281761"/>
    </source>
</evidence>
<protein>
    <submittedName>
        <fullName evidence="1">Uncharacterized protein</fullName>
    </submittedName>
</protein>
<dbReference type="EMBL" id="JARBJD010000216">
    <property type="protein sequence ID" value="KAK2946879.1"/>
    <property type="molecule type" value="Genomic_DNA"/>
</dbReference>
<accession>A0ABQ9X531</accession>
<comment type="caution">
    <text evidence="1">The sequence shown here is derived from an EMBL/GenBank/DDBJ whole genome shotgun (WGS) entry which is preliminary data.</text>
</comment>
<keyword evidence="2" id="KW-1185">Reference proteome</keyword>
<dbReference type="Proteomes" id="UP001281761">
    <property type="component" value="Unassembled WGS sequence"/>
</dbReference>
<gene>
    <name evidence="1" type="ORF">BLNAU_18178</name>
</gene>